<accession>A0A9D4TLS0</accession>
<keyword evidence="4 10" id="KW-0479">Metal-binding</keyword>
<dbReference type="Gene3D" id="3.30.70.100">
    <property type="match status" value="1"/>
</dbReference>
<feature type="region of interest" description="Disordered" evidence="11">
    <location>
        <begin position="697"/>
        <end position="727"/>
    </location>
</feature>
<dbReference type="SFLD" id="SFLDG00002">
    <property type="entry name" value="C1.7:_P-type_atpase_like"/>
    <property type="match status" value="1"/>
</dbReference>
<dbReference type="GO" id="GO:0043682">
    <property type="term" value="F:P-type divalent copper transporter activity"/>
    <property type="evidence" value="ECO:0007669"/>
    <property type="project" value="TreeGrafter"/>
</dbReference>
<dbReference type="GO" id="GO:0016020">
    <property type="term" value="C:membrane"/>
    <property type="evidence" value="ECO:0007669"/>
    <property type="project" value="UniProtKB-SubCell"/>
</dbReference>
<evidence type="ECO:0000256" key="3">
    <source>
        <dbReference type="ARBA" id="ARBA00022692"/>
    </source>
</evidence>
<dbReference type="Gene3D" id="3.40.50.1000">
    <property type="entry name" value="HAD superfamily/HAD-like"/>
    <property type="match status" value="1"/>
</dbReference>
<dbReference type="InterPro" id="IPR006121">
    <property type="entry name" value="HMA_dom"/>
</dbReference>
<dbReference type="InterPro" id="IPR008250">
    <property type="entry name" value="ATPase_P-typ_transduc_dom_A_sf"/>
</dbReference>
<dbReference type="GO" id="GO:0016887">
    <property type="term" value="F:ATP hydrolysis activity"/>
    <property type="evidence" value="ECO:0007669"/>
    <property type="project" value="InterPro"/>
</dbReference>
<protein>
    <recommendedName>
        <fullName evidence="12">HMA domain-containing protein</fullName>
    </recommendedName>
</protein>
<comment type="similarity">
    <text evidence="2 10">Belongs to the cation transport ATPase (P-type) (TC 3.A.3) family. Type IB subfamily.</text>
</comment>
<dbReference type="SUPFAM" id="SSF81653">
    <property type="entry name" value="Calcium ATPase, transduction domain A"/>
    <property type="match status" value="1"/>
</dbReference>
<organism evidence="13 14">
    <name type="scientific">Chlorella vulgaris</name>
    <name type="common">Green alga</name>
    <dbReference type="NCBI Taxonomy" id="3077"/>
    <lineage>
        <taxon>Eukaryota</taxon>
        <taxon>Viridiplantae</taxon>
        <taxon>Chlorophyta</taxon>
        <taxon>core chlorophytes</taxon>
        <taxon>Trebouxiophyceae</taxon>
        <taxon>Chlorellales</taxon>
        <taxon>Chlorellaceae</taxon>
        <taxon>Chlorella clade</taxon>
        <taxon>Chlorella</taxon>
    </lineage>
</organism>
<dbReference type="Proteomes" id="UP001055712">
    <property type="component" value="Unassembled WGS sequence"/>
</dbReference>
<evidence type="ECO:0000256" key="5">
    <source>
        <dbReference type="ARBA" id="ARBA00022741"/>
    </source>
</evidence>
<evidence type="ECO:0000256" key="8">
    <source>
        <dbReference type="ARBA" id="ARBA00022989"/>
    </source>
</evidence>
<dbReference type="Gene3D" id="2.70.150.10">
    <property type="entry name" value="Calcium-transporting ATPase, cytoplasmic transduction domain A"/>
    <property type="match status" value="1"/>
</dbReference>
<evidence type="ECO:0000256" key="9">
    <source>
        <dbReference type="ARBA" id="ARBA00023136"/>
    </source>
</evidence>
<dbReference type="PANTHER" id="PTHR43520:SF19">
    <property type="entry name" value="COPPER-TRANSPORTING ATPASE PAA2, CHLOROPLASTIC"/>
    <property type="match status" value="1"/>
</dbReference>
<evidence type="ECO:0000256" key="4">
    <source>
        <dbReference type="ARBA" id="ARBA00022723"/>
    </source>
</evidence>
<dbReference type="NCBIfam" id="TIGR01494">
    <property type="entry name" value="ATPase_P-type"/>
    <property type="match status" value="2"/>
</dbReference>
<dbReference type="InterPro" id="IPR001757">
    <property type="entry name" value="P_typ_ATPase"/>
</dbReference>
<dbReference type="InterPro" id="IPR044492">
    <property type="entry name" value="P_typ_ATPase_HD_dom"/>
</dbReference>
<dbReference type="PROSITE" id="PS01229">
    <property type="entry name" value="COF_2"/>
    <property type="match status" value="1"/>
</dbReference>
<sequence>MASTLRLSAAYKLARPLVASSTMQRIRAAGLQPAARRIGAASPLHRLPAYTAVPLGLANRGFGATLRREWRQYAASQLEEVQQPVGPDAAAAALPTEASSEPVVLDVAGMKCGGCSAAVKRILLQQPHVQAAAVNLLTETAVVRVAIPQHSNEPGAAAKQAEELAAAAAQALTAKGFPSGLRSLADAGVAGDAAALGERKELELKKSSRTLAFAWCLALVCCTHHVGHFLHALGLHQYAHTEFMMALGNPWVSGLLGGAALLGPGRPLLLDGALSLFRGAPNMNSLIALGASTSFGAGAASALLPGFDLDPSFLEEPVMLLAFVLLGRSLESRARAAASADLSALAGLIPDSTRLLLDPGAPPRTAAAAAAVGNGGASASGSGSTAASGAEEVLVPTSNVRAGDVVRVLPGERIPVDGLVLSGRAAVDESMLTGEGRLVAVAEGSSVTGGTLSYEAPLTLRATSTGSASTLAGIGRLVADAQSREAPVQRLADVVAGRFCYGVMAASAATFGFWSLLGAGWYPEALDAVEAAGAQAPLLLSLKLAIDVLVVACPCALGLATPTAVLVASSAGARRGLLLRGGDVLEGLAGVDTVVLDKTGTLTEGRLQLTAVEAQPGCDPADLLMLAAAAERNTRHPLADALLAAAGGRGLEVPLSSGSHTEPGAGVWAQVGDRQVAVGRREWVQQRCLAAKLHADSAASSSSSSQQQSDTSTSSGSISTSGGGSSDTEVWVGWSGQGLAGRLLLSDTLRPDASEVVAALQRRGMRVLLLSGDRQEAVQAMAAAAGIDSRDAYAGVRPEAKAALVQQLRSQGRRVAMVGDGVNDAPALASADVGIAMGGGTAVAGDAAGVVLLGDRLGQVEEALLLGRATLGKIRQNLTWAVAYNIIGVPVAAGALLPAYGLALSPSLAAGAMALSSIAVVSNSVSLRWTLNAPAASGGSDASSGTASQQLNGPATGAAS</sequence>
<dbReference type="SUPFAM" id="SSF56784">
    <property type="entry name" value="HAD-like"/>
    <property type="match status" value="1"/>
</dbReference>
<feature type="compositionally biased region" description="Polar residues" evidence="11">
    <location>
        <begin position="949"/>
        <end position="960"/>
    </location>
</feature>
<dbReference type="SFLD" id="SFLDS00003">
    <property type="entry name" value="Haloacid_Dehalogenase"/>
    <property type="match status" value="1"/>
</dbReference>
<keyword evidence="5 10" id="KW-0547">Nucleotide-binding</keyword>
<reference evidence="13" key="1">
    <citation type="journal article" date="2019" name="Plant J.">
        <title>Chlorella vulgaris genome assembly and annotation reveals the molecular basis for metabolic acclimation to high light conditions.</title>
        <authorList>
            <person name="Cecchin M."/>
            <person name="Marcolungo L."/>
            <person name="Rossato M."/>
            <person name="Girolomoni L."/>
            <person name="Cosentino E."/>
            <person name="Cuine S."/>
            <person name="Li-Beisson Y."/>
            <person name="Delledonne M."/>
            <person name="Ballottari M."/>
        </authorList>
    </citation>
    <scope>NUCLEOTIDE SEQUENCE</scope>
    <source>
        <strain evidence="13">211/11P</strain>
    </source>
</reference>
<evidence type="ECO:0000256" key="11">
    <source>
        <dbReference type="SAM" id="MobiDB-lite"/>
    </source>
</evidence>
<evidence type="ECO:0000256" key="7">
    <source>
        <dbReference type="ARBA" id="ARBA00022967"/>
    </source>
</evidence>
<dbReference type="CDD" id="cd00371">
    <property type="entry name" value="HMA"/>
    <property type="match status" value="1"/>
</dbReference>
<dbReference type="Gene3D" id="3.40.1110.10">
    <property type="entry name" value="Calcium-transporting ATPase, cytoplasmic domain N"/>
    <property type="match status" value="1"/>
</dbReference>
<keyword evidence="6 10" id="KW-0067">ATP-binding</keyword>
<evidence type="ECO:0000256" key="2">
    <source>
        <dbReference type="ARBA" id="ARBA00006024"/>
    </source>
</evidence>
<keyword evidence="7" id="KW-1278">Translocase</keyword>
<dbReference type="InterPro" id="IPR036412">
    <property type="entry name" value="HAD-like_sf"/>
</dbReference>
<dbReference type="SFLD" id="SFLDF00027">
    <property type="entry name" value="p-type_atpase"/>
    <property type="match status" value="1"/>
</dbReference>
<dbReference type="PROSITE" id="PS50846">
    <property type="entry name" value="HMA_2"/>
    <property type="match status" value="1"/>
</dbReference>
<evidence type="ECO:0000313" key="13">
    <source>
        <dbReference type="EMBL" id="KAI3428823.1"/>
    </source>
</evidence>
<dbReference type="InterPro" id="IPR036163">
    <property type="entry name" value="HMA_dom_sf"/>
</dbReference>
<evidence type="ECO:0000256" key="6">
    <source>
        <dbReference type="ARBA" id="ARBA00022840"/>
    </source>
</evidence>
<dbReference type="InterPro" id="IPR059000">
    <property type="entry name" value="ATPase_P-type_domA"/>
</dbReference>
<dbReference type="GO" id="GO:0005524">
    <property type="term" value="F:ATP binding"/>
    <property type="evidence" value="ECO:0007669"/>
    <property type="project" value="UniProtKB-UniRule"/>
</dbReference>
<feature type="compositionally biased region" description="Low complexity" evidence="11">
    <location>
        <begin position="936"/>
        <end position="948"/>
    </location>
</feature>
<dbReference type="AlphaFoldDB" id="A0A9D4TLS0"/>
<feature type="region of interest" description="Disordered" evidence="11">
    <location>
        <begin position="936"/>
        <end position="960"/>
    </location>
</feature>
<dbReference type="EMBL" id="SIDB01000009">
    <property type="protein sequence ID" value="KAI3428823.1"/>
    <property type="molecule type" value="Genomic_DNA"/>
</dbReference>
<evidence type="ECO:0000256" key="10">
    <source>
        <dbReference type="RuleBase" id="RU362081"/>
    </source>
</evidence>
<dbReference type="GO" id="GO:0055070">
    <property type="term" value="P:copper ion homeostasis"/>
    <property type="evidence" value="ECO:0007669"/>
    <property type="project" value="TreeGrafter"/>
</dbReference>
<dbReference type="InterPro" id="IPR018303">
    <property type="entry name" value="ATPase_P-typ_P_site"/>
</dbReference>
<keyword evidence="8" id="KW-1133">Transmembrane helix</keyword>
<feature type="compositionally biased region" description="Low complexity" evidence="11">
    <location>
        <begin position="697"/>
        <end position="720"/>
    </location>
</feature>
<dbReference type="SUPFAM" id="SSF81665">
    <property type="entry name" value="Calcium ATPase, transmembrane domain M"/>
    <property type="match status" value="1"/>
</dbReference>
<keyword evidence="3" id="KW-0812">Transmembrane</keyword>
<dbReference type="InterPro" id="IPR023214">
    <property type="entry name" value="HAD_sf"/>
</dbReference>
<name>A0A9D4TLS0_CHLVU</name>
<dbReference type="PROSITE" id="PS01047">
    <property type="entry name" value="HMA_1"/>
    <property type="match status" value="1"/>
</dbReference>
<feature type="domain" description="HMA" evidence="12">
    <location>
        <begin position="101"/>
        <end position="169"/>
    </location>
</feature>
<evidence type="ECO:0000259" key="12">
    <source>
        <dbReference type="PROSITE" id="PS50846"/>
    </source>
</evidence>
<dbReference type="InterPro" id="IPR023299">
    <property type="entry name" value="ATPase_P-typ_cyto_dom_N"/>
</dbReference>
<dbReference type="GO" id="GO:0005507">
    <property type="term" value="F:copper ion binding"/>
    <property type="evidence" value="ECO:0007669"/>
    <property type="project" value="TreeGrafter"/>
</dbReference>
<dbReference type="OrthoDB" id="432719at2759"/>
<evidence type="ECO:0000256" key="1">
    <source>
        <dbReference type="ARBA" id="ARBA00004141"/>
    </source>
</evidence>
<dbReference type="NCBIfam" id="TIGR01525">
    <property type="entry name" value="ATPase-IB_hvy"/>
    <property type="match status" value="1"/>
</dbReference>
<dbReference type="InterPro" id="IPR027256">
    <property type="entry name" value="P-typ_ATPase_IB"/>
</dbReference>
<reference evidence="13" key="2">
    <citation type="submission" date="2020-11" db="EMBL/GenBank/DDBJ databases">
        <authorList>
            <person name="Cecchin M."/>
            <person name="Marcolungo L."/>
            <person name="Rossato M."/>
            <person name="Girolomoni L."/>
            <person name="Cosentino E."/>
            <person name="Cuine S."/>
            <person name="Li-Beisson Y."/>
            <person name="Delledonne M."/>
            <person name="Ballottari M."/>
        </authorList>
    </citation>
    <scope>NUCLEOTIDE SEQUENCE</scope>
    <source>
        <strain evidence="13">211/11P</strain>
        <tissue evidence="13">Whole cell</tissue>
    </source>
</reference>
<dbReference type="Pfam" id="PF00702">
    <property type="entry name" value="Hydrolase"/>
    <property type="match status" value="1"/>
</dbReference>
<dbReference type="PRINTS" id="PR00119">
    <property type="entry name" value="CATATPASE"/>
</dbReference>
<dbReference type="PANTHER" id="PTHR43520">
    <property type="entry name" value="ATP7, ISOFORM B"/>
    <property type="match status" value="1"/>
</dbReference>
<dbReference type="InterPro" id="IPR023298">
    <property type="entry name" value="ATPase_P-typ_TM_dom_sf"/>
</dbReference>
<comment type="subcellular location">
    <subcellularLocation>
        <location evidence="1">Membrane</location>
        <topology evidence="1">Multi-pass membrane protein</topology>
    </subcellularLocation>
</comment>
<gene>
    <name evidence="13" type="ORF">D9Q98_007640</name>
</gene>
<dbReference type="Pfam" id="PF00403">
    <property type="entry name" value="HMA"/>
    <property type="match status" value="1"/>
</dbReference>
<dbReference type="InterPro" id="IPR017969">
    <property type="entry name" value="Heavy-metal-associated_CS"/>
</dbReference>
<comment type="caution">
    <text evidence="13">The sequence shown here is derived from an EMBL/GenBank/DDBJ whole genome shotgun (WGS) entry which is preliminary data.</text>
</comment>
<dbReference type="Pfam" id="PF00122">
    <property type="entry name" value="E1-E2_ATPase"/>
    <property type="match status" value="1"/>
</dbReference>
<evidence type="ECO:0000313" key="14">
    <source>
        <dbReference type="Proteomes" id="UP001055712"/>
    </source>
</evidence>
<dbReference type="SUPFAM" id="SSF55008">
    <property type="entry name" value="HMA, heavy metal-associated domain"/>
    <property type="match status" value="1"/>
</dbReference>
<keyword evidence="14" id="KW-1185">Reference proteome</keyword>
<keyword evidence="9 10" id="KW-0472">Membrane</keyword>
<dbReference type="PROSITE" id="PS00154">
    <property type="entry name" value="ATPASE_E1_E2"/>
    <property type="match status" value="1"/>
</dbReference>
<proteinExistence type="inferred from homology"/>